<dbReference type="InterPro" id="IPR052911">
    <property type="entry name" value="Corrinoid_activation_enz"/>
</dbReference>
<reference evidence="2 3" key="1">
    <citation type="submission" date="2018-11" db="EMBL/GenBank/DDBJ databases">
        <title>Genomic Encyclopedia of Type Strains, Phase IV (KMG-IV): sequencing the most valuable type-strain genomes for metagenomic binning, comparative biology and taxonomic classification.</title>
        <authorList>
            <person name="Goeker M."/>
        </authorList>
    </citation>
    <scope>NUCLEOTIDE SEQUENCE [LARGE SCALE GENOMIC DNA]</scope>
    <source>
        <strain evidence="2 3">DSM 26537</strain>
    </source>
</reference>
<dbReference type="PANTHER" id="PTHR42895:SF2">
    <property type="entry name" value="IRON-SULFUR CLUSTER PROTEIN"/>
    <property type="match status" value="1"/>
</dbReference>
<dbReference type="PANTHER" id="PTHR42895">
    <property type="entry name" value="IRON-SULFUR CLUSTER-BINDING PROTEIN-RELATED"/>
    <property type="match status" value="1"/>
</dbReference>
<dbReference type="InterPro" id="IPR027980">
    <property type="entry name" value="RACo_C"/>
</dbReference>
<accession>A0A3N1XF27</accession>
<dbReference type="RefSeq" id="WP_170164384.1">
    <property type="nucleotide sequence ID" value="NZ_RJVG01000011.1"/>
</dbReference>
<dbReference type="InterPro" id="IPR036010">
    <property type="entry name" value="2Fe-2S_ferredoxin-like_sf"/>
</dbReference>
<evidence type="ECO:0000313" key="2">
    <source>
        <dbReference type="EMBL" id="ROR25275.1"/>
    </source>
</evidence>
<name>A0A3N1XF27_9FIRM</name>
<sequence>MEVQFLPVNKKIKVEPGTSLLQAAIDSAIDVNAVCGGNGTCGKCKMLVTKGNIKDYDEIEKQSLTNEELNKGMRLSCRMKIESNCCVIVPEETRKRTTVTKQKKIELDKLSNYGVSIDIGTTSVEACLFDLDKQYSLIQIARNNPQRAYGADVISRISYCNQSVEHLNNLHRLIRECCNELIHDLLAGCGILNEDNLKSNKIEDVNLRNLIYNKIKKCVILGNTTMSHIFLGKSLKGLAKVPFEEINYDIQYLSNDEKQFHMSLEGEIIVLPGIYGHVGSDTLGCILATDFEKQKGINLIIDIGTNGEMVISKDGTMICCSTAAGPAFEGASIYQGMRAMDGAIKGVYIDKQDIRLDVIGEINPSGICGSGIIDAIAELIKEGIIDETGRILTSEETDSSLASRIVNENGMKFILGHSKDGRNIVLTQQDIREVQLAKAAINAGTISLLEAAGVESKDINNIYIAGAFGSNINIDNAIVLGLLPDINRRKFRLIGNGALNGGVTILSGEKTIEEVTIISNKVKHIELANDDGFQKRYIDGINFSHQTSSTAGF</sequence>
<evidence type="ECO:0000313" key="3">
    <source>
        <dbReference type="Proteomes" id="UP000273083"/>
    </source>
</evidence>
<dbReference type="PROSITE" id="PS51085">
    <property type="entry name" value="2FE2S_FER_2"/>
    <property type="match status" value="1"/>
</dbReference>
<dbReference type="InterPro" id="IPR041414">
    <property type="entry name" value="Raco-like_middle"/>
</dbReference>
<comment type="caution">
    <text evidence="2">The sequence shown here is derived from an EMBL/GenBank/DDBJ whole genome shotgun (WGS) entry which is preliminary data.</text>
</comment>
<gene>
    <name evidence="2" type="ORF">EDD66_11137</name>
</gene>
<dbReference type="AlphaFoldDB" id="A0A3N1XF27"/>
<dbReference type="GO" id="GO:0051536">
    <property type="term" value="F:iron-sulfur cluster binding"/>
    <property type="evidence" value="ECO:0007669"/>
    <property type="project" value="InterPro"/>
</dbReference>
<keyword evidence="3" id="KW-1185">Reference proteome</keyword>
<proteinExistence type="predicted"/>
<dbReference type="InterPro" id="IPR001041">
    <property type="entry name" value="2Fe-2S_ferredoxin-type"/>
</dbReference>
<dbReference type="Pfam" id="PF14574">
    <property type="entry name" value="RACo_C_ter"/>
    <property type="match status" value="1"/>
</dbReference>
<dbReference type="Gene3D" id="3.30.420.480">
    <property type="entry name" value="Domain of unknown function (DUF4445)"/>
    <property type="match status" value="1"/>
</dbReference>
<dbReference type="Proteomes" id="UP000273083">
    <property type="component" value="Unassembled WGS sequence"/>
</dbReference>
<dbReference type="Gene3D" id="3.10.20.30">
    <property type="match status" value="1"/>
</dbReference>
<dbReference type="CDD" id="cd00207">
    <property type="entry name" value="fer2"/>
    <property type="match status" value="1"/>
</dbReference>
<feature type="domain" description="2Fe-2S ferredoxin-type" evidence="1">
    <location>
        <begin position="1"/>
        <end position="93"/>
    </location>
</feature>
<dbReference type="Pfam" id="PF00111">
    <property type="entry name" value="Fer2"/>
    <property type="match status" value="1"/>
</dbReference>
<dbReference type="EMBL" id="RJVG01000011">
    <property type="protein sequence ID" value="ROR25275.1"/>
    <property type="molecule type" value="Genomic_DNA"/>
</dbReference>
<evidence type="ECO:0000259" key="1">
    <source>
        <dbReference type="PROSITE" id="PS51085"/>
    </source>
</evidence>
<organism evidence="2 3">
    <name type="scientific">Mobilisporobacter senegalensis</name>
    <dbReference type="NCBI Taxonomy" id="1329262"/>
    <lineage>
        <taxon>Bacteria</taxon>
        <taxon>Bacillati</taxon>
        <taxon>Bacillota</taxon>
        <taxon>Clostridia</taxon>
        <taxon>Lachnospirales</taxon>
        <taxon>Lachnospiraceae</taxon>
        <taxon>Mobilisporobacter</taxon>
    </lineage>
</organism>
<dbReference type="InterPro" id="IPR042259">
    <property type="entry name" value="Raco-like_middle_sf"/>
</dbReference>
<dbReference type="Pfam" id="PF17651">
    <property type="entry name" value="Raco_middle"/>
    <property type="match status" value="1"/>
</dbReference>
<dbReference type="InterPro" id="IPR012675">
    <property type="entry name" value="Beta-grasp_dom_sf"/>
</dbReference>
<protein>
    <submittedName>
        <fullName evidence="2">Uncharacterized 2Fe-2S/4Fe-4S cluster protein (DUF4445 family)</fullName>
    </submittedName>
</protein>
<dbReference type="SUPFAM" id="SSF54292">
    <property type="entry name" value="2Fe-2S ferredoxin-like"/>
    <property type="match status" value="1"/>
</dbReference>